<dbReference type="SUPFAM" id="SSF53756">
    <property type="entry name" value="UDP-Glycosyltransferase/glycogen phosphorylase"/>
    <property type="match status" value="1"/>
</dbReference>
<dbReference type="CDD" id="cd03802">
    <property type="entry name" value="GT4_AviGT4-like"/>
    <property type="match status" value="1"/>
</dbReference>
<dbReference type="Pfam" id="PF13439">
    <property type="entry name" value="Glyco_transf_4"/>
    <property type="match status" value="1"/>
</dbReference>
<sequence>MKIAVVAPGRHPIIEPYAGGLEAYCGILVNSLRNRGHEVDLYATAGSEGHVRDFEFPRPDWRFTTAEENDHAYPPGHSEQEDRAFARLRAHLEASDYDVVHNNSLHPELLLSQTLPLVTTLHCPPVDRMAAVAPESRSVFTAVSNSTADSWALPGIQVIPNAVDSSVWREGPGGQSAIWFGRIVPEKAPHLAIDACRKAGIPLTIVGRRSSPTYWASEIVPRLGNDVEWIGTLNHTLLAERVGHSRVAVITPEWEEPFGLVSIEAMSCGTPVAAFARGGMADVLDASPCPSVQAGNVEALAQAIRDSRFIDRTRVAHYARKNYGLAAFLDRYLAVYRKVTTERSGPRKAPVTPGIVSRTAAFAHEEVQR</sequence>
<dbReference type="STRING" id="931089.CDES_06625"/>
<dbReference type="InterPro" id="IPR001296">
    <property type="entry name" value="Glyco_trans_1"/>
</dbReference>
<evidence type="ECO:0000256" key="2">
    <source>
        <dbReference type="ARBA" id="ARBA00022679"/>
    </source>
</evidence>
<gene>
    <name evidence="5" type="ORF">CDES_06625</name>
</gene>
<protein>
    <submittedName>
        <fullName evidence="5">Sugar transferase</fullName>
    </submittedName>
</protein>
<dbReference type="EMBL" id="CP009220">
    <property type="protein sequence ID" value="ALC05742.1"/>
    <property type="molecule type" value="Genomic_DNA"/>
</dbReference>
<dbReference type="KEGG" id="cdx:CDES_06625"/>
<evidence type="ECO:0000256" key="1">
    <source>
        <dbReference type="ARBA" id="ARBA00022676"/>
    </source>
</evidence>
<organism evidence="5 6">
    <name type="scientific">Corynebacterium deserti GIMN1.010</name>
    <dbReference type="NCBI Taxonomy" id="931089"/>
    <lineage>
        <taxon>Bacteria</taxon>
        <taxon>Bacillati</taxon>
        <taxon>Actinomycetota</taxon>
        <taxon>Actinomycetes</taxon>
        <taxon>Mycobacteriales</taxon>
        <taxon>Corynebacteriaceae</taxon>
        <taxon>Corynebacterium</taxon>
    </lineage>
</organism>
<keyword evidence="2 5" id="KW-0808">Transferase</keyword>
<dbReference type="PANTHER" id="PTHR12526:SF595">
    <property type="entry name" value="BLL5217 PROTEIN"/>
    <property type="match status" value="1"/>
</dbReference>
<dbReference type="PATRIC" id="fig|931089.4.peg.1343"/>
<keyword evidence="1" id="KW-0328">Glycosyltransferase</keyword>
<evidence type="ECO:0000313" key="6">
    <source>
        <dbReference type="Proteomes" id="UP000068067"/>
    </source>
</evidence>
<dbReference type="InterPro" id="IPR028098">
    <property type="entry name" value="Glyco_trans_4-like_N"/>
</dbReference>
<evidence type="ECO:0000259" key="3">
    <source>
        <dbReference type="Pfam" id="PF00534"/>
    </source>
</evidence>
<feature type="domain" description="Glycosyl transferase family 1" evidence="3">
    <location>
        <begin position="178"/>
        <end position="306"/>
    </location>
</feature>
<evidence type="ECO:0000259" key="4">
    <source>
        <dbReference type="Pfam" id="PF13439"/>
    </source>
</evidence>
<keyword evidence="6" id="KW-1185">Reference proteome</keyword>
<dbReference type="Proteomes" id="UP000068067">
    <property type="component" value="Chromosome"/>
</dbReference>
<dbReference type="AlphaFoldDB" id="A0A0M4CPU0"/>
<dbReference type="GO" id="GO:0016757">
    <property type="term" value="F:glycosyltransferase activity"/>
    <property type="evidence" value="ECO:0007669"/>
    <property type="project" value="UniProtKB-KW"/>
</dbReference>
<reference evidence="5 6" key="1">
    <citation type="submission" date="2014-08" db="EMBL/GenBank/DDBJ databases">
        <title>Complete genome sequence of Corynebacterium deserti GIMN1.010 (=DSM 45689), isolated from desert sand in western China.</title>
        <authorList>
            <person name="Ruckert C."/>
            <person name="Albersmeier A."/>
            <person name="Kalinowski J."/>
        </authorList>
    </citation>
    <scope>NUCLEOTIDE SEQUENCE [LARGE SCALE GENOMIC DNA]</scope>
    <source>
        <strain evidence="5 6">GIMN1.010</strain>
    </source>
</reference>
<name>A0A0M4CPU0_9CORY</name>
<accession>A0A0M4CPU0</accession>
<dbReference type="Pfam" id="PF00534">
    <property type="entry name" value="Glycos_transf_1"/>
    <property type="match status" value="1"/>
</dbReference>
<dbReference type="OrthoDB" id="9809227at2"/>
<dbReference type="RefSeq" id="WP_053544773.1">
    <property type="nucleotide sequence ID" value="NZ_CP009220.1"/>
</dbReference>
<proteinExistence type="predicted"/>
<dbReference type="PANTHER" id="PTHR12526">
    <property type="entry name" value="GLYCOSYLTRANSFERASE"/>
    <property type="match status" value="1"/>
</dbReference>
<dbReference type="Gene3D" id="3.40.50.2000">
    <property type="entry name" value="Glycogen Phosphorylase B"/>
    <property type="match status" value="2"/>
</dbReference>
<feature type="domain" description="Glycosyltransferase subfamily 4-like N-terminal" evidence="4">
    <location>
        <begin position="19"/>
        <end position="165"/>
    </location>
</feature>
<evidence type="ECO:0000313" key="5">
    <source>
        <dbReference type="EMBL" id="ALC05742.1"/>
    </source>
</evidence>